<dbReference type="GO" id="GO:0003899">
    <property type="term" value="F:DNA-directed RNA polymerase activity"/>
    <property type="evidence" value="ECO:0007669"/>
    <property type="project" value="InterPro"/>
</dbReference>
<dbReference type="InterPro" id="IPR030846">
    <property type="entry name" value="DnaG_bac"/>
</dbReference>
<dbReference type="PANTHER" id="PTHR30313:SF2">
    <property type="entry name" value="DNA PRIMASE"/>
    <property type="match status" value="1"/>
</dbReference>
<keyword evidence="12" id="KW-0804">Transcription</keyword>
<dbReference type="InterPro" id="IPR034151">
    <property type="entry name" value="TOPRIM_DnaG_bac"/>
</dbReference>
<organism evidence="15">
    <name type="scientific">freshwater metagenome</name>
    <dbReference type="NCBI Taxonomy" id="449393"/>
    <lineage>
        <taxon>unclassified sequences</taxon>
        <taxon>metagenomes</taxon>
        <taxon>ecological metagenomes</taxon>
    </lineage>
</organism>
<dbReference type="SMART" id="SM00493">
    <property type="entry name" value="TOPRIM"/>
    <property type="match status" value="1"/>
</dbReference>
<dbReference type="SUPFAM" id="SSF57783">
    <property type="entry name" value="Zinc beta-ribbon"/>
    <property type="match status" value="1"/>
</dbReference>
<dbReference type="AlphaFoldDB" id="A0A6J6EGW4"/>
<evidence type="ECO:0000256" key="6">
    <source>
        <dbReference type="ARBA" id="ARBA00022705"/>
    </source>
</evidence>
<evidence type="ECO:0000256" key="3">
    <source>
        <dbReference type="ARBA" id="ARBA00022515"/>
    </source>
</evidence>
<evidence type="ECO:0000256" key="11">
    <source>
        <dbReference type="ARBA" id="ARBA00023125"/>
    </source>
</evidence>
<dbReference type="SUPFAM" id="SSF56731">
    <property type="entry name" value="DNA primase core"/>
    <property type="match status" value="1"/>
</dbReference>
<dbReference type="CDD" id="cd03364">
    <property type="entry name" value="TOPRIM_DnaG_primases"/>
    <property type="match status" value="1"/>
</dbReference>
<dbReference type="PROSITE" id="PS50880">
    <property type="entry name" value="TOPRIM"/>
    <property type="match status" value="1"/>
</dbReference>
<dbReference type="InterPro" id="IPR019475">
    <property type="entry name" value="DNA_primase_DnaB-bd"/>
</dbReference>
<keyword evidence="7" id="KW-0479">Metal-binding</keyword>
<evidence type="ECO:0000256" key="7">
    <source>
        <dbReference type="ARBA" id="ARBA00022723"/>
    </source>
</evidence>
<dbReference type="InterPro" id="IPR050219">
    <property type="entry name" value="DnaG_primase"/>
</dbReference>
<keyword evidence="5" id="KW-0548">Nucleotidyltransferase</keyword>
<evidence type="ECO:0000256" key="4">
    <source>
        <dbReference type="ARBA" id="ARBA00022679"/>
    </source>
</evidence>
<dbReference type="NCBIfam" id="TIGR01391">
    <property type="entry name" value="dnaG"/>
    <property type="match status" value="1"/>
</dbReference>
<keyword evidence="3" id="KW-0639">Primosome</keyword>
<dbReference type="PIRSF" id="PIRSF002811">
    <property type="entry name" value="DnaG"/>
    <property type="match status" value="1"/>
</dbReference>
<dbReference type="EMBL" id="CAEZTO010000010">
    <property type="protein sequence ID" value="CAB4572308.1"/>
    <property type="molecule type" value="Genomic_DNA"/>
</dbReference>
<feature type="domain" description="Toprim" evidence="14">
    <location>
        <begin position="256"/>
        <end position="342"/>
    </location>
</feature>
<dbReference type="InterPro" id="IPR006171">
    <property type="entry name" value="TOPRIM_dom"/>
</dbReference>
<dbReference type="FunFam" id="3.90.980.10:FF:000001">
    <property type="entry name" value="DNA primase"/>
    <property type="match status" value="1"/>
</dbReference>
<dbReference type="Pfam" id="PF01807">
    <property type="entry name" value="Zn_ribbon_DnaG"/>
    <property type="match status" value="1"/>
</dbReference>
<gene>
    <name evidence="15" type="ORF">UFOPK1693_00801</name>
</gene>
<keyword evidence="13" id="KW-0175">Coiled coil</keyword>
<evidence type="ECO:0000256" key="5">
    <source>
        <dbReference type="ARBA" id="ARBA00022695"/>
    </source>
</evidence>
<dbReference type="Gene3D" id="3.40.1360.10">
    <property type="match status" value="1"/>
</dbReference>
<dbReference type="GO" id="GO:0008270">
    <property type="term" value="F:zinc ion binding"/>
    <property type="evidence" value="ECO:0007669"/>
    <property type="project" value="UniProtKB-KW"/>
</dbReference>
<dbReference type="Gene3D" id="3.90.980.10">
    <property type="entry name" value="DNA primase, catalytic core, N-terminal domain"/>
    <property type="match status" value="1"/>
</dbReference>
<proteinExistence type="inferred from homology"/>
<protein>
    <submittedName>
        <fullName evidence="15">Unannotated protein</fullName>
    </submittedName>
</protein>
<name>A0A6J6EGW4_9ZZZZ</name>
<evidence type="ECO:0000313" key="15">
    <source>
        <dbReference type="EMBL" id="CAB4572308.1"/>
    </source>
</evidence>
<dbReference type="Pfam" id="PF10410">
    <property type="entry name" value="DnaB_bind"/>
    <property type="match status" value="1"/>
</dbReference>
<keyword evidence="2" id="KW-0240">DNA-directed RNA polymerase</keyword>
<evidence type="ECO:0000256" key="13">
    <source>
        <dbReference type="SAM" id="Coils"/>
    </source>
</evidence>
<dbReference type="Gene3D" id="3.90.580.10">
    <property type="entry name" value="Zinc finger, CHC2-type domain"/>
    <property type="match status" value="1"/>
</dbReference>
<dbReference type="InterPro" id="IPR036977">
    <property type="entry name" value="DNA_primase_Znf_CHC2"/>
</dbReference>
<dbReference type="GO" id="GO:1990077">
    <property type="term" value="C:primosome complex"/>
    <property type="evidence" value="ECO:0007669"/>
    <property type="project" value="UniProtKB-KW"/>
</dbReference>
<dbReference type="InterPro" id="IPR006295">
    <property type="entry name" value="DNA_primase_DnaG"/>
</dbReference>
<keyword evidence="10" id="KW-0460">Magnesium</keyword>
<keyword evidence="4" id="KW-0808">Transferase</keyword>
<keyword evidence="11" id="KW-0238">DNA-binding</keyword>
<dbReference type="HAMAP" id="MF_00974">
    <property type="entry name" value="DNA_primase_DnaG"/>
    <property type="match status" value="1"/>
</dbReference>
<evidence type="ECO:0000256" key="8">
    <source>
        <dbReference type="ARBA" id="ARBA00022771"/>
    </source>
</evidence>
<dbReference type="Pfam" id="PF08275">
    <property type="entry name" value="DNAG_N"/>
    <property type="match status" value="1"/>
</dbReference>
<keyword evidence="9" id="KW-0862">Zinc</keyword>
<dbReference type="Pfam" id="PF13662">
    <property type="entry name" value="Toprim_4"/>
    <property type="match status" value="1"/>
</dbReference>
<dbReference type="GO" id="GO:0005737">
    <property type="term" value="C:cytoplasm"/>
    <property type="evidence" value="ECO:0007669"/>
    <property type="project" value="TreeGrafter"/>
</dbReference>
<dbReference type="GO" id="GO:0000428">
    <property type="term" value="C:DNA-directed RNA polymerase complex"/>
    <property type="evidence" value="ECO:0007669"/>
    <property type="project" value="UniProtKB-KW"/>
</dbReference>
<dbReference type="FunFam" id="3.90.580.10:FF:000001">
    <property type="entry name" value="DNA primase"/>
    <property type="match status" value="1"/>
</dbReference>
<evidence type="ECO:0000256" key="10">
    <source>
        <dbReference type="ARBA" id="ARBA00022842"/>
    </source>
</evidence>
<comment type="cofactor">
    <cofactor evidence="1">
        <name>Zn(2+)</name>
        <dbReference type="ChEBI" id="CHEBI:29105"/>
    </cofactor>
</comment>
<evidence type="ECO:0000256" key="1">
    <source>
        <dbReference type="ARBA" id="ARBA00001947"/>
    </source>
</evidence>
<feature type="coiled-coil region" evidence="13">
    <location>
        <begin position="558"/>
        <end position="597"/>
    </location>
</feature>
<dbReference type="SMART" id="SM00400">
    <property type="entry name" value="ZnF_CHCC"/>
    <property type="match status" value="1"/>
</dbReference>
<dbReference type="InterPro" id="IPR037068">
    <property type="entry name" value="DNA_primase_core_N_sf"/>
</dbReference>
<evidence type="ECO:0000256" key="12">
    <source>
        <dbReference type="ARBA" id="ARBA00023163"/>
    </source>
</evidence>
<reference evidence="15" key="1">
    <citation type="submission" date="2020-05" db="EMBL/GenBank/DDBJ databases">
        <authorList>
            <person name="Chiriac C."/>
            <person name="Salcher M."/>
            <person name="Ghai R."/>
            <person name="Kavagutti S V."/>
        </authorList>
    </citation>
    <scope>NUCLEOTIDE SEQUENCE</scope>
</reference>
<dbReference type="InterPro" id="IPR002694">
    <property type="entry name" value="Znf_CHC2"/>
</dbReference>
<evidence type="ECO:0000256" key="9">
    <source>
        <dbReference type="ARBA" id="ARBA00022833"/>
    </source>
</evidence>
<evidence type="ECO:0000259" key="14">
    <source>
        <dbReference type="PROSITE" id="PS50880"/>
    </source>
</evidence>
<dbReference type="PANTHER" id="PTHR30313">
    <property type="entry name" value="DNA PRIMASE"/>
    <property type="match status" value="1"/>
</dbReference>
<dbReference type="GO" id="GO:0003677">
    <property type="term" value="F:DNA binding"/>
    <property type="evidence" value="ECO:0007669"/>
    <property type="project" value="UniProtKB-KW"/>
</dbReference>
<keyword evidence="8" id="KW-0863">Zinc-finger</keyword>
<dbReference type="GO" id="GO:0006269">
    <property type="term" value="P:DNA replication, synthesis of primer"/>
    <property type="evidence" value="ECO:0007669"/>
    <property type="project" value="UniProtKB-KW"/>
</dbReference>
<accession>A0A6J6EGW4</accession>
<evidence type="ECO:0000256" key="2">
    <source>
        <dbReference type="ARBA" id="ARBA00022478"/>
    </source>
</evidence>
<dbReference type="InterPro" id="IPR013264">
    <property type="entry name" value="DNAG_N"/>
</dbReference>
<keyword evidence="6" id="KW-0235">DNA replication</keyword>
<sequence length="603" mass="66086">MPRVKQSDIEQLKDKIDIVDLIGSYISLKPAGPGSFKGLCPFHGEKSPSFHVRSNPAFYHCFGCGVGGDAFKFVQEVDKIGFGEAIEKLAQRVGYQLTYEEGEREGSNRNLLLNINKAASDYYQAQLNSEEGRAARDFLVARGFELEAIADFQVGYAPKGWQNLSQHLSEKGFSMEDQALAGLLSKGDKGYYDRFRGRVLWPIRDANSQVVGFGARKLYPDDQGPKYLNTPETPVYHKSSVLYGLDLARKEIATKRQVVVVEGYTDVMACHLAGEKTAVATCGTAFGEEHIKLINRLLGQSTDPASVVFTFDPDAAGEKAALKVYGDSSKFNALTFVASGPAGLDPSDLRQQQGDAAVIDMLKNRKPLFEFVIQHRLSQFTLSDIDSRVAAARSAAPVVAEIVDTALRSGYIRMLAEWVSLDVSDVAAMVGGNKAQATRARVEPLRTSTAMPHQEPVADKLETQIMQILLQNPTAFSLQQLRRMQAAGVISGAYKQLLDLIIENADHLADPSFANMLAHRGDEGLQNTIRQLALAPLPLKSEADLGKYSQGIVSGAMIKALDREKTDLLAALRRAELASSDEQKSAIQRQLVELEAERRSLMN</sequence>